<accession>A0A0E9XJZ8</accession>
<reference evidence="1" key="2">
    <citation type="journal article" date="2015" name="Fish Shellfish Immunol.">
        <title>Early steps in the European eel (Anguilla anguilla)-Vibrio vulnificus interaction in the gills: Role of the RtxA13 toxin.</title>
        <authorList>
            <person name="Callol A."/>
            <person name="Pajuelo D."/>
            <person name="Ebbesson L."/>
            <person name="Teles M."/>
            <person name="MacKenzie S."/>
            <person name="Amaro C."/>
        </authorList>
    </citation>
    <scope>NUCLEOTIDE SEQUENCE</scope>
</reference>
<dbReference type="AlphaFoldDB" id="A0A0E9XJZ8"/>
<dbReference type="Gene3D" id="2.60.40.10">
    <property type="entry name" value="Immunoglobulins"/>
    <property type="match status" value="1"/>
</dbReference>
<reference evidence="1" key="1">
    <citation type="submission" date="2014-11" db="EMBL/GenBank/DDBJ databases">
        <authorList>
            <person name="Amaro Gonzalez C."/>
        </authorList>
    </citation>
    <scope>NUCLEOTIDE SEQUENCE</scope>
</reference>
<name>A0A0E9XJZ8_ANGAN</name>
<dbReference type="InterPro" id="IPR036179">
    <property type="entry name" value="Ig-like_dom_sf"/>
</dbReference>
<dbReference type="EMBL" id="GBXM01005593">
    <property type="protein sequence ID" value="JAI02985.1"/>
    <property type="molecule type" value="Transcribed_RNA"/>
</dbReference>
<organism evidence="1">
    <name type="scientific">Anguilla anguilla</name>
    <name type="common">European freshwater eel</name>
    <name type="synonym">Muraena anguilla</name>
    <dbReference type="NCBI Taxonomy" id="7936"/>
    <lineage>
        <taxon>Eukaryota</taxon>
        <taxon>Metazoa</taxon>
        <taxon>Chordata</taxon>
        <taxon>Craniata</taxon>
        <taxon>Vertebrata</taxon>
        <taxon>Euteleostomi</taxon>
        <taxon>Actinopterygii</taxon>
        <taxon>Neopterygii</taxon>
        <taxon>Teleostei</taxon>
        <taxon>Anguilliformes</taxon>
        <taxon>Anguillidae</taxon>
        <taxon>Anguilla</taxon>
    </lineage>
</organism>
<dbReference type="InterPro" id="IPR013783">
    <property type="entry name" value="Ig-like_fold"/>
</dbReference>
<protein>
    <recommendedName>
        <fullName evidence="2">Immunoglobulin V-set domain-containing protein</fullName>
    </recommendedName>
</protein>
<dbReference type="SUPFAM" id="SSF48726">
    <property type="entry name" value="Immunoglobulin"/>
    <property type="match status" value="1"/>
</dbReference>
<evidence type="ECO:0008006" key="2">
    <source>
        <dbReference type="Google" id="ProtNLM"/>
    </source>
</evidence>
<evidence type="ECO:0000313" key="1">
    <source>
        <dbReference type="EMBL" id="JAI02985.1"/>
    </source>
</evidence>
<sequence length="85" mass="9734">MEWRKNNTNVILLVSGQDNSTFTTRETNAAFKGRLIVNNETGALNISSLRGEDSGEYDFTGLDHPRPLGQKRYNYTFMRGLFQCR</sequence>
<proteinExistence type="predicted"/>